<dbReference type="InterPro" id="IPR026555">
    <property type="entry name" value="NSL3/Tex30"/>
</dbReference>
<evidence type="ECO:0000313" key="2">
    <source>
        <dbReference type="EMBL" id="TQJ07285.1"/>
    </source>
</evidence>
<dbReference type="InterPro" id="IPR046879">
    <property type="entry name" value="KANL3/Tex30_Abhydrolase"/>
</dbReference>
<feature type="domain" description="KANL3/Tex30 alpha/beta hydrolase-like" evidence="1">
    <location>
        <begin position="41"/>
        <end position="191"/>
    </location>
</feature>
<gene>
    <name evidence="2" type="ORF">FB458_0343</name>
</gene>
<evidence type="ECO:0000259" key="1">
    <source>
        <dbReference type="Pfam" id="PF20408"/>
    </source>
</evidence>
<dbReference type="RefSeq" id="WP_246061013.1">
    <property type="nucleotide sequence ID" value="NZ_BAAAPR010000006.1"/>
</dbReference>
<organism evidence="2 3">
    <name type="scientific">Lapillicoccus jejuensis</name>
    <dbReference type="NCBI Taxonomy" id="402171"/>
    <lineage>
        <taxon>Bacteria</taxon>
        <taxon>Bacillati</taxon>
        <taxon>Actinomycetota</taxon>
        <taxon>Actinomycetes</taxon>
        <taxon>Micrococcales</taxon>
        <taxon>Intrasporangiaceae</taxon>
        <taxon>Lapillicoccus</taxon>
    </lineage>
</organism>
<dbReference type="SUPFAM" id="SSF53474">
    <property type="entry name" value="alpha/beta-Hydrolases"/>
    <property type="match status" value="1"/>
</dbReference>
<keyword evidence="3" id="KW-1185">Reference proteome</keyword>
<evidence type="ECO:0000313" key="3">
    <source>
        <dbReference type="Proteomes" id="UP000317893"/>
    </source>
</evidence>
<accession>A0A542DW59</accession>
<protein>
    <recommendedName>
        <fullName evidence="1">KANL3/Tex30 alpha/beta hydrolase-like domain-containing protein</fullName>
    </recommendedName>
</protein>
<reference evidence="2 3" key="1">
    <citation type="submission" date="2019-06" db="EMBL/GenBank/DDBJ databases">
        <title>Sequencing the genomes of 1000 actinobacteria strains.</title>
        <authorList>
            <person name="Klenk H.-P."/>
        </authorList>
    </citation>
    <scope>NUCLEOTIDE SEQUENCE [LARGE SCALE GENOMIC DNA]</scope>
    <source>
        <strain evidence="2 3">DSM 18607</strain>
    </source>
</reference>
<dbReference type="PANTHER" id="PTHR13136">
    <property type="entry name" value="TESTIS DEVELOPMENT PROTEIN PRTD"/>
    <property type="match status" value="1"/>
</dbReference>
<dbReference type="PANTHER" id="PTHR13136:SF11">
    <property type="entry name" value="TESTIS-EXPRESSED PROTEIN 30"/>
    <property type="match status" value="1"/>
</dbReference>
<dbReference type="Gene3D" id="3.40.50.1820">
    <property type="entry name" value="alpha/beta hydrolase"/>
    <property type="match status" value="1"/>
</dbReference>
<dbReference type="AlphaFoldDB" id="A0A542DW59"/>
<dbReference type="InterPro" id="IPR029058">
    <property type="entry name" value="AB_hydrolase_fold"/>
</dbReference>
<dbReference type="EMBL" id="VFMN01000001">
    <property type="protein sequence ID" value="TQJ07285.1"/>
    <property type="molecule type" value="Genomic_DNA"/>
</dbReference>
<name>A0A542DW59_9MICO</name>
<comment type="caution">
    <text evidence="2">The sequence shown here is derived from an EMBL/GenBank/DDBJ whole genome shotgun (WGS) entry which is preliminary data.</text>
</comment>
<proteinExistence type="predicted"/>
<sequence length="227" mass="22699">MTASGTGAADAVVPGAEVHGLDTPYGVARAHVRRPRGARGTAVLGHGAGGGLGSVDLRAALDALHDGGWATVLVEQPWLVAGRRVATPPPTLDAAWVPVVTALTRGRGRMARVPGPLLLGGRSAGARVACRTAAALGADAVLCLSFPLHPPGRPDRSRAGELALVVDAGTPVLVVQGERDPFGGPDDVAPYVPVGCVQPVAGTHTVARGAAGRVREVVAGFAASLTA</sequence>
<dbReference type="Pfam" id="PF20408">
    <property type="entry name" value="Abhydrolase_11"/>
    <property type="match status" value="1"/>
</dbReference>
<dbReference type="Proteomes" id="UP000317893">
    <property type="component" value="Unassembled WGS sequence"/>
</dbReference>